<evidence type="ECO:0000259" key="4">
    <source>
        <dbReference type="PROSITE" id="PS51736"/>
    </source>
</evidence>
<dbReference type="CDD" id="cd03768">
    <property type="entry name" value="SR_ResInv"/>
    <property type="match status" value="1"/>
</dbReference>
<keyword evidence="1" id="KW-0229">DNA integration</keyword>
<organism evidence="5">
    <name type="scientific">termite gut metagenome</name>
    <dbReference type="NCBI Taxonomy" id="433724"/>
    <lineage>
        <taxon>unclassified sequences</taxon>
        <taxon>metagenomes</taxon>
        <taxon>organismal metagenomes</taxon>
    </lineage>
</organism>
<dbReference type="PROSITE" id="PS51736">
    <property type="entry name" value="RECOMBINASES_3"/>
    <property type="match status" value="1"/>
</dbReference>
<accession>A0A5J4SM04</accession>
<dbReference type="Pfam" id="PF00239">
    <property type="entry name" value="Resolvase"/>
    <property type="match status" value="1"/>
</dbReference>
<comment type="caution">
    <text evidence="5">The sequence shown here is derived from an EMBL/GenBank/DDBJ whole genome shotgun (WGS) entry which is preliminary data.</text>
</comment>
<dbReference type="AlphaFoldDB" id="A0A5J4SM04"/>
<dbReference type="SMART" id="SM00857">
    <property type="entry name" value="Resolvase"/>
    <property type="match status" value="1"/>
</dbReference>
<gene>
    <name evidence="5" type="ORF">EZS27_005345</name>
</gene>
<dbReference type="InterPro" id="IPR006119">
    <property type="entry name" value="Resolv_N"/>
</dbReference>
<evidence type="ECO:0000256" key="2">
    <source>
        <dbReference type="ARBA" id="ARBA00023125"/>
    </source>
</evidence>
<keyword evidence="3" id="KW-0233">DNA recombination</keyword>
<evidence type="ECO:0000256" key="3">
    <source>
        <dbReference type="ARBA" id="ARBA00023172"/>
    </source>
</evidence>
<keyword evidence="2" id="KW-0238">DNA-binding</keyword>
<dbReference type="InterPro" id="IPR006118">
    <property type="entry name" value="Recombinase_CS"/>
</dbReference>
<feature type="domain" description="Resolvase/invertase-type recombinase catalytic" evidence="4">
    <location>
        <begin position="1"/>
        <end position="143"/>
    </location>
</feature>
<name>A0A5J4SM04_9ZZZZ</name>
<dbReference type="EMBL" id="SNRY01000104">
    <property type="protein sequence ID" value="KAA6347176.1"/>
    <property type="molecule type" value="Genomic_DNA"/>
</dbReference>
<reference evidence="5" key="1">
    <citation type="submission" date="2019-03" db="EMBL/GenBank/DDBJ databases">
        <title>Single cell metagenomics reveals metabolic interactions within the superorganism composed of flagellate Streblomastix strix and complex community of Bacteroidetes bacteria on its surface.</title>
        <authorList>
            <person name="Treitli S.C."/>
            <person name="Kolisko M."/>
            <person name="Husnik F."/>
            <person name="Keeling P."/>
            <person name="Hampl V."/>
        </authorList>
    </citation>
    <scope>NUCLEOTIDE SEQUENCE</scope>
    <source>
        <strain evidence="5">STM</strain>
    </source>
</reference>
<evidence type="ECO:0000313" key="5">
    <source>
        <dbReference type="EMBL" id="KAA6347176.1"/>
    </source>
</evidence>
<dbReference type="PROSITE" id="PS00397">
    <property type="entry name" value="RECOMBINASES_1"/>
    <property type="match status" value="1"/>
</dbReference>
<dbReference type="GO" id="GO:0015074">
    <property type="term" value="P:DNA integration"/>
    <property type="evidence" value="ECO:0007669"/>
    <property type="project" value="UniProtKB-KW"/>
</dbReference>
<dbReference type="InterPro" id="IPR036162">
    <property type="entry name" value="Resolvase-like_N_sf"/>
</dbReference>
<dbReference type="GO" id="GO:0003677">
    <property type="term" value="F:DNA binding"/>
    <property type="evidence" value="ECO:0007669"/>
    <property type="project" value="UniProtKB-KW"/>
</dbReference>
<dbReference type="GO" id="GO:0000150">
    <property type="term" value="F:DNA strand exchange activity"/>
    <property type="evidence" value="ECO:0007669"/>
    <property type="project" value="InterPro"/>
</dbReference>
<dbReference type="Gene3D" id="3.40.50.1390">
    <property type="entry name" value="Resolvase, N-terminal catalytic domain"/>
    <property type="match status" value="1"/>
</dbReference>
<dbReference type="InterPro" id="IPR050639">
    <property type="entry name" value="SSR_resolvase"/>
</dbReference>
<proteinExistence type="predicted"/>
<evidence type="ECO:0000256" key="1">
    <source>
        <dbReference type="ARBA" id="ARBA00022908"/>
    </source>
</evidence>
<dbReference type="PANTHER" id="PTHR30461">
    <property type="entry name" value="DNA-INVERTASE FROM LAMBDOID PROPHAGE"/>
    <property type="match status" value="1"/>
</dbReference>
<protein>
    <submittedName>
        <fullName evidence="5">Transposon gamma-delta resolvase</fullName>
    </submittedName>
</protein>
<dbReference type="SUPFAM" id="SSF53041">
    <property type="entry name" value="Resolvase-like"/>
    <property type="match status" value="1"/>
</dbReference>
<sequence>MIYGYIRVSTDRQDTEAQKIGVLSKAKELGLMVESWISDDGVSGVKEPEKRLLGKLLKKVGEGDVIISSEISRLGRNLFMIMRILEHCMKVGAKVYTVKDCYELGDNIQSKVLAFAFGLAAEIERDMISKRTKEALAHRRAEGAVLGRKIGCKSKNLKLDKRETEIKRYLDKNISFSGIARIMNCHRLTVSKICEERGWLSDERVEKRKRCQAIVKKRKKIQLFYCPVSDEDLIELYKKHFSITKIADILSVHSNALTNYIKRKGIYEQLQKINEEQRLKVKSKGQIERESLEQ</sequence>
<dbReference type="PANTHER" id="PTHR30461:SF19">
    <property type="entry name" value="SITE-SPECIFIC RECOMBINASE RESOLVASE FAMILY"/>
    <property type="match status" value="1"/>
</dbReference>